<keyword evidence="2 5" id="KW-0812">Transmembrane</keyword>
<comment type="subcellular location">
    <subcellularLocation>
        <location evidence="1">Membrane</location>
        <topology evidence="1">Multi-pass membrane protein</topology>
    </subcellularLocation>
</comment>
<evidence type="ECO:0000256" key="5">
    <source>
        <dbReference type="SAM" id="Phobius"/>
    </source>
</evidence>
<dbReference type="Gene3D" id="1.20.1250.20">
    <property type="entry name" value="MFS general substrate transporter like domains"/>
    <property type="match status" value="1"/>
</dbReference>
<keyword evidence="7" id="KW-1185">Reference proteome</keyword>
<dbReference type="GO" id="GO:0005789">
    <property type="term" value="C:endoplasmic reticulum membrane"/>
    <property type="evidence" value="ECO:0007669"/>
    <property type="project" value="TreeGrafter"/>
</dbReference>
<reference evidence="6" key="1">
    <citation type="journal article" date="2019" name="bioRxiv">
        <title>The Genome of the Zebra Mussel, Dreissena polymorpha: A Resource for Invasive Species Research.</title>
        <authorList>
            <person name="McCartney M.A."/>
            <person name="Auch B."/>
            <person name="Kono T."/>
            <person name="Mallez S."/>
            <person name="Zhang Y."/>
            <person name="Obille A."/>
            <person name="Becker A."/>
            <person name="Abrahante J.E."/>
            <person name="Garbe J."/>
            <person name="Badalamenti J.P."/>
            <person name="Herman A."/>
            <person name="Mangelson H."/>
            <person name="Liachko I."/>
            <person name="Sullivan S."/>
            <person name="Sone E.D."/>
            <person name="Koren S."/>
            <person name="Silverstein K.A.T."/>
            <person name="Beckman K.B."/>
            <person name="Gohl D.M."/>
        </authorList>
    </citation>
    <scope>NUCLEOTIDE SEQUENCE</scope>
    <source>
        <strain evidence="6">Duluth1</strain>
        <tissue evidence="6">Whole animal</tissue>
    </source>
</reference>
<dbReference type="AlphaFoldDB" id="A0A9D4GPW8"/>
<feature type="transmembrane region" description="Helical" evidence="5">
    <location>
        <begin position="16"/>
        <end position="33"/>
    </location>
</feature>
<feature type="transmembrane region" description="Helical" evidence="5">
    <location>
        <begin position="45"/>
        <end position="67"/>
    </location>
</feature>
<evidence type="ECO:0000313" key="7">
    <source>
        <dbReference type="Proteomes" id="UP000828390"/>
    </source>
</evidence>
<reference evidence="6" key="2">
    <citation type="submission" date="2020-11" db="EMBL/GenBank/DDBJ databases">
        <authorList>
            <person name="McCartney M.A."/>
            <person name="Auch B."/>
            <person name="Kono T."/>
            <person name="Mallez S."/>
            <person name="Becker A."/>
            <person name="Gohl D.M."/>
            <person name="Silverstein K.A.T."/>
            <person name="Koren S."/>
            <person name="Bechman K.B."/>
            <person name="Herman A."/>
            <person name="Abrahante J.E."/>
            <person name="Garbe J."/>
        </authorList>
    </citation>
    <scope>NUCLEOTIDE SEQUENCE</scope>
    <source>
        <strain evidence="6">Duluth1</strain>
        <tissue evidence="6">Whole animal</tissue>
    </source>
</reference>
<name>A0A9D4GPW8_DREPO</name>
<sequence>MACLAKDLWNKPVVSLLYYDGITIILLLLLCAGKQGPIQGNKEALATVTGIVDGTGSVGAALGQILVPLLQEKLQWPSVFYLFIIMTVCTILCIIPMLLREVPELWSDIKVCCSKYTFTWYCGLYKRQAKDLVPVSINDDDEDLFSD</sequence>
<dbReference type="SUPFAM" id="SSF103473">
    <property type="entry name" value="MFS general substrate transporter"/>
    <property type="match status" value="1"/>
</dbReference>
<proteinExistence type="predicted"/>
<dbReference type="PANTHER" id="PTHR43184:SF12">
    <property type="entry name" value="SUGAR PHOSPHATE EXCHANGER 3"/>
    <property type="match status" value="1"/>
</dbReference>
<keyword evidence="4 5" id="KW-0472">Membrane</keyword>
<feature type="transmembrane region" description="Helical" evidence="5">
    <location>
        <begin position="79"/>
        <end position="99"/>
    </location>
</feature>
<accession>A0A9D4GPW8</accession>
<evidence type="ECO:0000256" key="4">
    <source>
        <dbReference type="ARBA" id="ARBA00023136"/>
    </source>
</evidence>
<evidence type="ECO:0000256" key="1">
    <source>
        <dbReference type="ARBA" id="ARBA00004141"/>
    </source>
</evidence>
<dbReference type="InterPro" id="IPR036259">
    <property type="entry name" value="MFS_trans_sf"/>
</dbReference>
<keyword evidence="3 5" id="KW-1133">Transmembrane helix</keyword>
<gene>
    <name evidence="6" type="ORF">DPMN_121104</name>
</gene>
<comment type="caution">
    <text evidence="6">The sequence shown here is derived from an EMBL/GenBank/DDBJ whole genome shotgun (WGS) entry which is preliminary data.</text>
</comment>
<evidence type="ECO:0000256" key="2">
    <source>
        <dbReference type="ARBA" id="ARBA00022692"/>
    </source>
</evidence>
<dbReference type="EMBL" id="JAIWYP010000005">
    <property type="protein sequence ID" value="KAH3819371.1"/>
    <property type="molecule type" value="Genomic_DNA"/>
</dbReference>
<dbReference type="PANTHER" id="PTHR43184">
    <property type="entry name" value="MAJOR FACILITATOR SUPERFAMILY TRANSPORTER 16, ISOFORM B"/>
    <property type="match status" value="1"/>
</dbReference>
<dbReference type="Proteomes" id="UP000828390">
    <property type="component" value="Unassembled WGS sequence"/>
</dbReference>
<evidence type="ECO:0000256" key="3">
    <source>
        <dbReference type="ARBA" id="ARBA00022989"/>
    </source>
</evidence>
<evidence type="ECO:0000313" key="6">
    <source>
        <dbReference type="EMBL" id="KAH3819371.1"/>
    </source>
</evidence>
<protein>
    <submittedName>
        <fullName evidence="6">Uncharacterized protein</fullName>
    </submittedName>
</protein>
<organism evidence="6 7">
    <name type="scientific">Dreissena polymorpha</name>
    <name type="common">Zebra mussel</name>
    <name type="synonym">Mytilus polymorpha</name>
    <dbReference type="NCBI Taxonomy" id="45954"/>
    <lineage>
        <taxon>Eukaryota</taxon>
        <taxon>Metazoa</taxon>
        <taxon>Spiralia</taxon>
        <taxon>Lophotrochozoa</taxon>
        <taxon>Mollusca</taxon>
        <taxon>Bivalvia</taxon>
        <taxon>Autobranchia</taxon>
        <taxon>Heteroconchia</taxon>
        <taxon>Euheterodonta</taxon>
        <taxon>Imparidentia</taxon>
        <taxon>Neoheterodontei</taxon>
        <taxon>Myida</taxon>
        <taxon>Dreissenoidea</taxon>
        <taxon>Dreissenidae</taxon>
        <taxon>Dreissena</taxon>
    </lineage>
</organism>